<dbReference type="Proteomes" id="UP000799118">
    <property type="component" value="Unassembled WGS sequence"/>
</dbReference>
<dbReference type="EMBL" id="ML769407">
    <property type="protein sequence ID" value="KAE9405687.1"/>
    <property type="molecule type" value="Genomic_DNA"/>
</dbReference>
<proteinExistence type="predicted"/>
<feature type="chain" id="PRO_5025632369" description="Yeast cell wall synthesis Kre9/Knh1-like N-terminal domain-containing protein" evidence="2">
    <location>
        <begin position="22"/>
        <end position="129"/>
    </location>
</feature>
<protein>
    <recommendedName>
        <fullName evidence="3">Yeast cell wall synthesis Kre9/Knh1-like N-terminal domain-containing protein</fullName>
    </recommendedName>
</protein>
<keyword evidence="1 2" id="KW-0732">Signal</keyword>
<dbReference type="Pfam" id="PF10342">
    <property type="entry name" value="Kre9_KNH"/>
    <property type="match status" value="1"/>
</dbReference>
<sequence length="129" mass="13785">MPSLFITLCFLIISIASLASSAPIAARDVFVPTITSPHANTVWQCGQRATVTWAKSNIPASEVTNPKGMVLLRDLNGLEDVEHPLASNFNTVNSTSVSFVVPNVPSGEGYEIVLFGDSGNFSPKFTIKC</sequence>
<evidence type="ECO:0000259" key="3">
    <source>
        <dbReference type="Pfam" id="PF10342"/>
    </source>
</evidence>
<dbReference type="OrthoDB" id="2317741at2759"/>
<name>A0A6A4I9E2_9AGAR</name>
<evidence type="ECO:0000256" key="1">
    <source>
        <dbReference type="ARBA" id="ARBA00022729"/>
    </source>
</evidence>
<feature type="domain" description="Yeast cell wall synthesis Kre9/Knh1-like N-terminal" evidence="3">
    <location>
        <begin position="36"/>
        <end position="127"/>
    </location>
</feature>
<accession>A0A6A4I9E2</accession>
<organism evidence="4 5">
    <name type="scientific">Gymnopus androsaceus JB14</name>
    <dbReference type="NCBI Taxonomy" id="1447944"/>
    <lineage>
        <taxon>Eukaryota</taxon>
        <taxon>Fungi</taxon>
        <taxon>Dikarya</taxon>
        <taxon>Basidiomycota</taxon>
        <taxon>Agaricomycotina</taxon>
        <taxon>Agaricomycetes</taxon>
        <taxon>Agaricomycetidae</taxon>
        <taxon>Agaricales</taxon>
        <taxon>Marasmiineae</taxon>
        <taxon>Omphalotaceae</taxon>
        <taxon>Gymnopus</taxon>
    </lineage>
</organism>
<evidence type="ECO:0000313" key="5">
    <source>
        <dbReference type="Proteomes" id="UP000799118"/>
    </source>
</evidence>
<gene>
    <name evidence="4" type="ORF">BT96DRAFT_915896</name>
</gene>
<evidence type="ECO:0000256" key="2">
    <source>
        <dbReference type="SAM" id="SignalP"/>
    </source>
</evidence>
<dbReference type="AlphaFoldDB" id="A0A6A4I9E2"/>
<reference evidence="4" key="1">
    <citation type="journal article" date="2019" name="Environ. Microbiol.">
        <title>Fungal ecological strategies reflected in gene transcription - a case study of two litter decomposers.</title>
        <authorList>
            <person name="Barbi F."/>
            <person name="Kohler A."/>
            <person name="Barry K."/>
            <person name="Baskaran P."/>
            <person name="Daum C."/>
            <person name="Fauchery L."/>
            <person name="Ihrmark K."/>
            <person name="Kuo A."/>
            <person name="LaButti K."/>
            <person name="Lipzen A."/>
            <person name="Morin E."/>
            <person name="Grigoriev I.V."/>
            <person name="Henrissat B."/>
            <person name="Lindahl B."/>
            <person name="Martin F."/>
        </authorList>
    </citation>
    <scope>NUCLEOTIDE SEQUENCE</scope>
    <source>
        <strain evidence="4">JB14</strain>
    </source>
</reference>
<dbReference type="InterPro" id="IPR018466">
    <property type="entry name" value="Kre9/Knh1-like_N"/>
</dbReference>
<keyword evidence="5" id="KW-1185">Reference proteome</keyword>
<feature type="signal peptide" evidence="2">
    <location>
        <begin position="1"/>
        <end position="21"/>
    </location>
</feature>
<evidence type="ECO:0000313" key="4">
    <source>
        <dbReference type="EMBL" id="KAE9405687.1"/>
    </source>
</evidence>